<proteinExistence type="predicted"/>
<sequence>MCPSFSLFQLCLVLFLLPWGLKAYLQGVPSKIAGVMPQQLVDFQGRSVGSQPREGYLGRRRATLLFSAAGDFEKELDRLYLNSEKIKCPFFRRRAFEFLEAAKKTLLFLAARHKSLPGGLFEPPALLFPEVTSRAAGAAEAEKLRGLTAEGAAAVLARDWSGAREGDGKGYYITGRLTRAAYREDCLFDGPDPDMPVRGTRKYLLSAAGLFDARRSRADLRGPLRVLAADEAEEAKGQRRAAVVAYWRLEGVLNLPWHPQVKPWTGSTTYFLDADGLVAEHREAWDVSVVDAFLSTLLPGLGCQWGAPPAPPTQYAGPSFLPAADNDHAAGEGAPVDDDDGAEEGATVVASRRRI</sequence>
<name>A0A6V1QFH7_HETAK</name>
<reference evidence="3" key="1">
    <citation type="submission" date="2021-01" db="EMBL/GenBank/DDBJ databases">
        <authorList>
            <person name="Corre E."/>
            <person name="Pelletier E."/>
            <person name="Niang G."/>
            <person name="Scheremetjew M."/>
            <person name="Finn R."/>
            <person name="Kale V."/>
            <person name="Holt S."/>
            <person name="Cochrane G."/>
            <person name="Meng A."/>
            <person name="Brown T."/>
            <person name="Cohen L."/>
        </authorList>
    </citation>
    <scope>NUCLEOTIDE SEQUENCE</scope>
    <source>
        <strain evidence="3">CCMP3107</strain>
    </source>
</reference>
<feature type="chain" id="PRO_5030160788" evidence="2">
    <location>
        <begin position="24"/>
        <end position="355"/>
    </location>
</feature>
<organism evidence="3">
    <name type="scientific">Heterosigma akashiwo</name>
    <name type="common">Chromophytic alga</name>
    <name type="synonym">Heterosigma carterae</name>
    <dbReference type="NCBI Taxonomy" id="2829"/>
    <lineage>
        <taxon>Eukaryota</taxon>
        <taxon>Sar</taxon>
        <taxon>Stramenopiles</taxon>
        <taxon>Ochrophyta</taxon>
        <taxon>Raphidophyceae</taxon>
        <taxon>Chattonellales</taxon>
        <taxon>Chattonellaceae</taxon>
        <taxon>Heterosigma</taxon>
    </lineage>
</organism>
<dbReference type="PANTHER" id="PTHR34123:SF3">
    <property type="entry name" value="SNOAL-LIKE DOMAIN-CONTAINING PROTEIN"/>
    <property type="match status" value="1"/>
</dbReference>
<dbReference type="EMBL" id="HBIU01022398">
    <property type="protein sequence ID" value="CAE0631721.1"/>
    <property type="molecule type" value="Transcribed_RNA"/>
</dbReference>
<gene>
    <name evidence="3" type="ORF">HAKA00212_LOCUS10426</name>
</gene>
<evidence type="ECO:0000256" key="1">
    <source>
        <dbReference type="SAM" id="MobiDB-lite"/>
    </source>
</evidence>
<feature type="signal peptide" evidence="2">
    <location>
        <begin position="1"/>
        <end position="23"/>
    </location>
</feature>
<feature type="region of interest" description="Disordered" evidence="1">
    <location>
        <begin position="313"/>
        <end position="355"/>
    </location>
</feature>
<accession>A0A6V1QFH7</accession>
<evidence type="ECO:0000256" key="2">
    <source>
        <dbReference type="SAM" id="SignalP"/>
    </source>
</evidence>
<keyword evidence="2" id="KW-0732">Signal</keyword>
<protein>
    <submittedName>
        <fullName evidence="3">Uncharacterized protein</fullName>
    </submittedName>
</protein>
<dbReference type="AlphaFoldDB" id="A0A6V1QFH7"/>
<dbReference type="PANTHER" id="PTHR34123">
    <property type="entry name" value="OS04G0578200 PROTEIN"/>
    <property type="match status" value="1"/>
</dbReference>
<evidence type="ECO:0000313" key="3">
    <source>
        <dbReference type="EMBL" id="CAE0631721.1"/>
    </source>
</evidence>